<dbReference type="PANTHER" id="PTHR43581:SF2">
    <property type="entry name" value="EXCINUCLEASE ATPASE SUBUNIT"/>
    <property type="match status" value="1"/>
</dbReference>
<dbReference type="PANTHER" id="PTHR43581">
    <property type="entry name" value="ATP/GTP PHOSPHATASE"/>
    <property type="match status" value="1"/>
</dbReference>
<name>A0ABR8CCR1_9CYAN</name>
<organism evidence="5 6">
    <name type="scientific">Phormidium tenue FACHB-1050</name>
    <dbReference type="NCBI Taxonomy" id="2692857"/>
    <lineage>
        <taxon>Bacteria</taxon>
        <taxon>Bacillati</taxon>
        <taxon>Cyanobacteriota</taxon>
        <taxon>Cyanophyceae</taxon>
        <taxon>Oscillatoriophycideae</taxon>
        <taxon>Oscillatoriales</taxon>
        <taxon>Oscillatoriaceae</taxon>
        <taxon>Phormidium</taxon>
    </lineage>
</organism>
<dbReference type="Pfam" id="PF13304">
    <property type="entry name" value="AAA_21"/>
    <property type="match status" value="1"/>
</dbReference>
<evidence type="ECO:0000259" key="2">
    <source>
        <dbReference type="Pfam" id="PF13173"/>
    </source>
</evidence>
<reference evidence="5 6" key="1">
    <citation type="journal article" date="2020" name="ISME J.">
        <title>Comparative genomics reveals insights into cyanobacterial evolution and habitat adaptation.</title>
        <authorList>
            <person name="Chen M.Y."/>
            <person name="Teng W.K."/>
            <person name="Zhao L."/>
            <person name="Hu C.X."/>
            <person name="Zhou Y.K."/>
            <person name="Han B.P."/>
            <person name="Song L.R."/>
            <person name="Shu W.S."/>
        </authorList>
    </citation>
    <scope>NUCLEOTIDE SEQUENCE [LARGE SCALE GENOMIC DNA]</scope>
    <source>
        <strain evidence="5 6">FACHB-1050</strain>
    </source>
</reference>
<comment type="caution">
    <text evidence="5">The sequence shown here is derived from an EMBL/GenBank/DDBJ whole genome shotgun (WGS) entry which is preliminary data.</text>
</comment>
<protein>
    <submittedName>
        <fullName evidence="5">AAA family ATPase</fullName>
    </submittedName>
</protein>
<sequence length="956" mass="109475">MQELGEHKTFFLAGHRGCGKTTQLNLLIKNWCTDYHVIYIEFDNILNINNIDYIDIYLLALFYLNDHLHKHEINIDESIIKEFESTLVKIVDLTVEPSLNKLATDEKILLIKSIAQDRNLKDINLSTDFSLILMGLLLEINKVGTVDRFIRSFRNGKYYNDPTCRGSFINHEKEFKCLFELFLKNINQLIQDSQNTCKGILFIFDNLDRCHIEDSKFLFKDEVSKLFELNCNVIYTAPIYYLTHLQMLNRNYQKSFLVPLSNIYKFNDLQVDLEINELSIKKFTDVLSQRINIDALFDSQQFIYNLILSSGGNLTHLMMLTRQACLSAIGRSRKKINALDVSYAIEQLQIYFGVDSISEKFCQDLAKSFYNKSLPEGNNGFIALKIGLLLQYRDNKRDWFFPHPIITRIDKFKKAIRELEDIVLPTSKTLGNDKPEYSWRNLVIAEIEIENIRCFEGLKISFTEGDKLSDWFMILGENAAGKTTLLRSIALGLCDQSDAAALKSFLSGDLVRDGADEGYIKIVLCNKDASQIPLLRSQQIHRALLSAFPTISKLKALKNALPEELGQPSPYPSLSEQIVEMIERANTEDKLDELIAIARQQSPDNRSLQNLDSNNQTNTYTITTTITKQSEKSETLTQKIEPEIDFLWSDIFVCGYGANRTTQTYTNHEGYSTLDAVQSLFTSQVSFQDPEVVLRRRSEEVRKQIEQQLLKVLMLDDHAEYQFHYSDRGIEVDGPWGRQPLAALSDGYRSTSQWLLDFIGWAVHANRLTENGNIGGILLIDEIEQHLHPLWQRYFVQRLHEMFPNTQIIASTHTPLAASGVADIDTGLLVKLDRSPENGVQAKLIDKEELYGKRADQVLTSEAFGLFTSRNQGSLTDIDRYSELLGHTDLTEKEDDELQELREKLQESLQDGENATERLVRREVESAIEKTASDITPELLELEITKHLQQLSNQGA</sequence>
<evidence type="ECO:0000313" key="5">
    <source>
        <dbReference type="EMBL" id="MBD2318085.1"/>
    </source>
</evidence>
<gene>
    <name evidence="5" type="ORF">H6G05_14675</name>
</gene>
<dbReference type="Proteomes" id="UP000618445">
    <property type="component" value="Unassembled WGS sequence"/>
</dbReference>
<feature type="domain" description="AAA" evidence="2">
    <location>
        <begin position="7"/>
        <end position="93"/>
    </location>
</feature>
<keyword evidence="6" id="KW-1185">Reference proteome</keyword>
<dbReference type="InterPro" id="IPR038729">
    <property type="entry name" value="Rad50/SbcC_AAA"/>
</dbReference>
<evidence type="ECO:0000259" key="3">
    <source>
        <dbReference type="Pfam" id="PF13304"/>
    </source>
</evidence>
<evidence type="ECO:0000313" key="6">
    <source>
        <dbReference type="Proteomes" id="UP000618445"/>
    </source>
</evidence>
<dbReference type="EMBL" id="JACJQY010000023">
    <property type="protein sequence ID" value="MBD2318085.1"/>
    <property type="molecule type" value="Genomic_DNA"/>
</dbReference>
<feature type="domain" description="ATPase AAA-type core" evidence="3">
    <location>
        <begin position="739"/>
        <end position="816"/>
    </location>
</feature>
<evidence type="ECO:0000259" key="4">
    <source>
        <dbReference type="Pfam" id="PF13476"/>
    </source>
</evidence>
<dbReference type="Pfam" id="PF13173">
    <property type="entry name" value="AAA_14"/>
    <property type="match status" value="1"/>
</dbReference>
<dbReference type="RefSeq" id="WP_190578882.1">
    <property type="nucleotide sequence ID" value="NZ_CAWPQU010000016.1"/>
</dbReference>
<keyword evidence="1" id="KW-0175">Coiled coil</keyword>
<dbReference type="Pfam" id="PF13476">
    <property type="entry name" value="AAA_23"/>
    <property type="match status" value="1"/>
</dbReference>
<evidence type="ECO:0000256" key="1">
    <source>
        <dbReference type="SAM" id="Coils"/>
    </source>
</evidence>
<dbReference type="InterPro" id="IPR051396">
    <property type="entry name" value="Bact_Antivir_Def_Nuclease"/>
</dbReference>
<proteinExistence type="predicted"/>
<dbReference type="InterPro" id="IPR003959">
    <property type="entry name" value="ATPase_AAA_core"/>
</dbReference>
<feature type="coiled-coil region" evidence="1">
    <location>
        <begin position="891"/>
        <end position="922"/>
    </location>
</feature>
<dbReference type="InterPro" id="IPR027417">
    <property type="entry name" value="P-loop_NTPase"/>
</dbReference>
<accession>A0ABR8CCR1</accession>
<dbReference type="Gene3D" id="3.40.50.300">
    <property type="entry name" value="P-loop containing nucleotide triphosphate hydrolases"/>
    <property type="match status" value="1"/>
</dbReference>
<dbReference type="SUPFAM" id="SSF52540">
    <property type="entry name" value="P-loop containing nucleoside triphosphate hydrolases"/>
    <property type="match status" value="2"/>
</dbReference>
<dbReference type="InterPro" id="IPR041682">
    <property type="entry name" value="AAA_14"/>
</dbReference>
<feature type="domain" description="Rad50/SbcC-type AAA" evidence="4">
    <location>
        <begin position="447"/>
        <end position="641"/>
    </location>
</feature>